<name>A0A553NF77_TIGCA</name>
<dbReference type="InterPro" id="IPR012341">
    <property type="entry name" value="6hp_glycosidase-like_sf"/>
</dbReference>
<dbReference type="GO" id="GO:0005975">
    <property type="term" value="P:carbohydrate metabolic process"/>
    <property type="evidence" value="ECO:0007669"/>
    <property type="project" value="InterPro"/>
</dbReference>
<evidence type="ECO:0000313" key="10">
    <source>
        <dbReference type="EMBL" id="TRY64103.1"/>
    </source>
</evidence>
<dbReference type="InterPro" id="IPR046450">
    <property type="entry name" value="PA_dom_sf"/>
</dbReference>
<evidence type="ECO:0000259" key="9">
    <source>
        <dbReference type="Pfam" id="PF02225"/>
    </source>
</evidence>
<organism evidence="10 11">
    <name type="scientific">Tigriopus californicus</name>
    <name type="common">Marine copepod</name>
    <dbReference type="NCBI Taxonomy" id="6832"/>
    <lineage>
        <taxon>Eukaryota</taxon>
        <taxon>Metazoa</taxon>
        <taxon>Ecdysozoa</taxon>
        <taxon>Arthropoda</taxon>
        <taxon>Crustacea</taxon>
        <taxon>Multicrustacea</taxon>
        <taxon>Hexanauplia</taxon>
        <taxon>Copepoda</taxon>
        <taxon>Harpacticoida</taxon>
        <taxon>Harpacticidae</taxon>
        <taxon>Tigriopus</taxon>
    </lineage>
</organism>
<protein>
    <recommendedName>
        <fullName evidence="7">alpha-1,2-Mannosidase</fullName>
        <ecNumber evidence="7">3.2.1.-</ecNumber>
    </recommendedName>
</protein>
<dbReference type="AlphaFoldDB" id="A0A553NF77"/>
<proteinExistence type="inferred from homology"/>
<evidence type="ECO:0000256" key="1">
    <source>
        <dbReference type="ARBA" id="ARBA00004240"/>
    </source>
</evidence>
<reference evidence="10 11" key="1">
    <citation type="journal article" date="2018" name="Nat. Ecol. Evol.">
        <title>Genomic signatures of mitonuclear coevolution across populations of Tigriopus californicus.</title>
        <authorList>
            <person name="Barreto F.S."/>
            <person name="Watson E.T."/>
            <person name="Lima T.G."/>
            <person name="Willett C.S."/>
            <person name="Edmands S."/>
            <person name="Li W."/>
            <person name="Burton R.S."/>
        </authorList>
    </citation>
    <scope>NUCLEOTIDE SEQUENCE [LARGE SCALE GENOMIC DNA]</scope>
    <source>
        <strain evidence="10 11">San Diego</strain>
    </source>
</reference>
<evidence type="ECO:0000313" key="11">
    <source>
        <dbReference type="Proteomes" id="UP000318571"/>
    </source>
</evidence>
<comment type="caution">
    <text evidence="10">The sequence shown here is derived from an EMBL/GenBank/DDBJ whole genome shotgun (WGS) entry which is preliminary data.</text>
</comment>
<dbReference type="Pfam" id="PF02225">
    <property type="entry name" value="PA"/>
    <property type="match status" value="1"/>
</dbReference>
<dbReference type="SUPFAM" id="SSF48225">
    <property type="entry name" value="Seven-hairpin glycosidases"/>
    <property type="match status" value="1"/>
</dbReference>
<evidence type="ECO:0000256" key="8">
    <source>
        <dbReference type="SAM" id="MobiDB-lite"/>
    </source>
</evidence>
<feature type="active site" evidence="5">
    <location>
        <position position="175"/>
    </location>
</feature>
<dbReference type="Proteomes" id="UP000318571">
    <property type="component" value="Chromosome 10"/>
</dbReference>
<dbReference type="STRING" id="6832.A0A553NF77"/>
<dbReference type="PRINTS" id="PR00747">
    <property type="entry name" value="GLYHDRLASE47"/>
</dbReference>
<comment type="subcellular location">
    <subcellularLocation>
        <location evidence="1">Endoplasmic reticulum</location>
    </subcellularLocation>
</comment>
<dbReference type="InterPro" id="IPR003137">
    <property type="entry name" value="PA_domain"/>
</dbReference>
<dbReference type="Pfam" id="PF01532">
    <property type="entry name" value="Glyco_hydro_47"/>
    <property type="match status" value="1"/>
</dbReference>
<evidence type="ECO:0000256" key="6">
    <source>
        <dbReference type="PIRSR" id="PIRSR601382-2"/>
    </source>
</evidence>
<feature type="active site" description="Proton donor" evidence="5">
    <location>
        <position position="30"/>
    </location>
</feature>
<feature type="region of interest" description="Disordered" evidence="8">
    <location>
        <begin position="704"/>
        <end position="727"/>
    </location>
</feature>
<dbReference type="Gene3D" id="1.50.10.10">
    <property type="match status" value="1"/>
</dbReference>
<keyword evidence="6" id="KW-0106">Calcium</keyword>
<keyword evidence="6" id="KW-0479">Metal-binding</keyword>
<keyword evidence="4" id="KW-0325">Glycoprotein</keyword>
<feature type="domain" description="PA" evidence="9">
    <location>
        <begin position="557"/>
        <end position="647"/>
    </location>
</feature>
<dbReference type="GO" id="GO:0044322">
    <property type="term" value="C:endoplasmic reticulum quality control compartment"/>
    <property type="evidence" value="ECO:0007669"/>
    <property type="project" value="GOC"/>
</dbReference>
<dbReference type="EC" id="3.2.1.-" evidence="7"/>
<feature type="binding site" evidence="6">
    <location>
        <position position="373"/>
    </location>
    <ligand>
        <name>Ca(2+)</name>
        <dbReference type="ChEBI" id="CHEBI:29108"/>
    </ligand>
</feature>
<feature type="active site" evidence="5">
    <location>
        <position position="287"/>
    </location>
</feature>
<dbReference type="OMA" id="RTSHAYM"/>
<dbReference type="InterPro" id="IPR036026">
    <property type="entry name" value="Seven-hairpin_glycosidases"/>
</dbReference>
<keyword evidence="11" id="KW-1185">Reference proteome</keyword>
<dbReference type="GO" id="GO:0005509">
    <property type="term" value="F:calcium ion binding"/>
    <property type="evidence" value="ECO:0007669"/>
    <property type="project" value="InterPro"/>
</dbReference>
<evidence type="ECO:0000256" key="4">
    <source>
        <dbReference type="ARBA" id="ARBA00023180"/>
    </source>
</evidence>
<accession>A0A553NF77</accession>
<dbReference type="InterPro" id="IPR044674">
    <property type="entry name" value="EDEM1/2/3"/>
</dbReference>
<dbReference type="EMBL" id="VCGU01000458">
    <property type="protein sequence ID" value="TRY64103.1"/>
    <property type="molecule type" value="Genomic_DNA"/>
</dbReference>
<dbReference type="InterPro" id="IPR001382">
    <property type="entry name" value="Glyco_hydro_47"/>
</dbReference>
<dbReference type="SUPFAM" id="SSF52025">
    <property type="entry name" value="PA domain"/>
    <property type="match status" value="1"/>
</dbReference>
<evidence type="ECO:0000256" key="3">
    <source>
        <dbReference type="ARBA" id="ARBA00022824"/>
    </source>
</evidence>
<feature type="active site" description="Proton donor" evidence="5">
    <location>
        <position position="269"/>
    </location>
</feature>
<dbReference type="GO" id="GO:0016020">
    <property type="term" value="C:membrane"/>
    <property type="evidence" value="ECO:0007669"/>
    <property type="project" value="InterPro"/>
</dbReference>
<dbReference type="PANTHER" id="PTHR45679">
    <property type="entry name" value="ER DEGRADATION-ENHANCING ALPHA-MANNOSIDASE-LIKE PROTEIN 2"/>
    <property type="match status" value="1"/>
</dbReference>
<keyword evidence="7" id="KW-0378">Hydrolase</keyword>
<dbReference type="GO" id="GO:1904380">
    <property type="term" value="P:endoplasmic reticulum mannose trimming"/>
    <property type="evidence" value="ECO:0007669"/>
    <property type="project" value="InterPro"/>
</dbReference>
<evidence type="ECO:0000256" key="7">
    <source>
        <dbReference type="RuleBase" id="RU361193"/>
    </source>
</evidence>
<dbReference type="GO" id="GO:0004571">
    <property type="term" value="F:mannosyl-oligosaccharide 1,2-alpha-mannosidase activity"/>
    <property type="evidence" value="ECO:0007669"/>
    <property type="project" value="InterPro"/>
</dbReference>
<gene>
    <name evidence="10" type="ORF">TCAL_02594</name>
</gene>
<comment type="similarity">
    <text evidence="2 7">Belongs to the glycosyl hydrolase 47 family.</text>
</comment>
<sequence>MGDLPEFEHAVKLVIEHVEFDHDIVVSVFETNIRMVGGLLAGHVLSEYVRDRYGEMVWYKGELLNMALDIGYRLLPAFNSSTGLPHPRVNLRYGIKSGKIKHVGETCTACAGTMILEFAALSRLSGEPIFEEKASKAMDVLWSARNRMSNLVGNVLNINTGDWVRRDSGIGAGIDSYYEYVAKAYVLLGEDKYLTRWQTHYTAIMKYLGQRPLLQDVHMHRPQTSSKHFIDSLGAFWPGLQVLMGDVKPAIESHEILYQVMQRHNFIPEAFTTDYHVHWAQHLLRPEFVESTYFLYRATEDPHYLEVGKKVLESLQKYAKTSCGYATLKDVRTLQKEDRMDSFVLAETFKYLYLLFAEEQDLILDINTFVFTTEAHLLPLSLARLSNRTAVPLPKNKSLEEDLDEDVEFARSCPSSDYLFPNNPESFVNDLRLPLANTVTNKCPMRRVGKRKLLAADFQSGNEEHMELIKKMGITIVSLPDGRVQLLQSMANSASLEDGEEGILFMQEMIELSKQPSVIPETPPKAVTYTSLNGKKEVVFAGPAQFGKLLENGFKLSGDVIQAEPKEACGHVENGKNFWGKIVVVHRGECMFVEKARNLESLGAKGGLVIDNIEGTSASESPMFAMSGDGTDDISIPMLFLFNLDGLKFLEALEKHPEMEVTLTDGSAAEDSNVVDEGEAFDFTSPVKRLVEKSRHYFSGIQDSVELGQSGSSEDPNEPSDTIQITTRDDGTTIAHHIRTVKGPDGQLQKQITVEQLLTDAQGSISVKTLTDEEVEALLAQQKTEEEQEQKDEPGLVIPRVLSDSPTDQPIIDVAAFEGIKIMFKDMSVLTRAAFEQTRQSEPYPEGLLDIDPQELAQLLIQILWEDPKMTSVEQALTPTLELVSIFGPKVVDEHVSESVREFIQTAIDKTQSYGQIWRSFENVVLKNDRTVQDFLMAIPTPNQDRSAMSEFFVVNPVILHFCEQFLQEIHDLADSTPTSSKDEL</sequence>
<evidence type="ECO:0000256" key="5">
    <source>
        <dbReference type="PIRSR" id="PIRSR601382-1"/>
    </source>
</evidence>
<comment type="cofactor">
    <cofactor evidence="6">
        <name>Ca(2+)</name>
        <dbReference type="ChEBI" id="CHEBI:29108"/>
    </cofactor>
</comment>
<feature type="compositionally biased region" description="Polar residues" evidence="8">
    <location>
        <begin position="707"/>
        <end position="726"/>
    </location>
</feature>
<dbReference type="PANTHER" id="PTHR45679:SF2">
    <property type="entry name" value="ER DEGRADATION-ENHANCING ALPHA-MANNOSIDASE-LIKE PROTEIN 3"/>
    <property type="match status" value="1"/>
</dbReference>
<dbReference type="Gene3D" id="3.50.30.30">
    <property type="match status" value="1"/>
</dbReference>
<keyword evidence="3" id="KW-0256">Endoplasmic reticulum</keyword>
<evidence type="ECO:0000256" key="2">
    <source>
        <dbReference type="ARBA" id="ARBA00007658"/>
    </source>
</evidence>
<keyword evidence="7" id="KW-0326">Glycosidase</keyword>